<evidence type="ECO:0000313" key="2">
    <source>
        <dbReference type="EMBL" id="PSJ79934.1"/>
    </source>
</evidence>
<feature type="region of interest" description="Disordered" evidence="1">
    <location>
        <begin position="46"/>
        <end position="79"/>
    </location>
</feature>
<reference evidence="2 3" key="1">
    <citation type="submission" date="2018-03" db="EMBL/GenBank/DDBJ databases">
        <title>Neisseria weixii sp. nov., isolated from the intestinal contents of Tibetan Plateau pika (Ochotona curzoniae) in Yushu, Qinghai Province, China.</title>
        <authorList>
            <person name="Gui Z."/>
        </authorList>
    </citation>
    <scope>NUCLEOTIDE SEQUENCE [LARGE SCALE GENOMIC DNA]</scope>
    <source>
        <strain evidence="2 3">ATCC 51483</strain>
    </source>
</reference>
<accession>A0A2P7TYX4</accession>
<proteinExistence type="predicted"/>
<keyword evidence="3" id="KW-1185">Reference proteome</keyword>
<dbReference type="Proteomes" id="UP000241868">
    <property type="component" value="Unassembled WGS sequence"/>
</dbReference>
<protein>
    <submittedName>
        <fullName evidence="2">Uncharacterized protein</fullName>
    </submittedName>
</protein>
<evidence type="ECO:0000313" key="3">
    <source>
        <dbReference type="Proteomes" id="UP000241868"/>
    </source>
</evidence>
<gene>
    <name evidence="2" type="ORF">C7N83_09305</name>
</gene>
<organism evidence="2 3">
    <name type="scientific">Neisseria iguanae</name>
    <dbReference type="NCBI Taxonomy" id="90242"/>
    <lineage>
        <taxon>Bacteria</taxon>
        <taxon>Pseudomonadati</taxon>
        <taxon>Pseudomonadota</taxon>
        <taxon>Betaproteobacteria</taxon>
        <taxon>Neisseriales</taxon>
        <taxon>Neisseriaceae</taxon>
        <taxon>Neisseria</taxon>
    </lineage>
</organism>
<comment type="caution">
    <text evidence="2">The sequence shown here is derived from an EMBL/GenBank/DDBJ whole genome shotgun (WGS) entry which is preliminary data.</text>
</comment>
<feature type="compositionally biased region" description="Gly residues" evidence="1">
    <location>
        <begin position="69"/>
        <end position="79"/>
    </location>
</feature>
<dbReference type="EMBL" id="PXYY01000061">
    <property type="protein sequence ID" value="PSJ79934.1"/>
    <property type="molecule type" value="Genomic_DNA"/>
</dbReference>
<sequence length="79" mass="8686">MGEVCRRHKGRCCRIVAEQKKSGALWVCRDYKAKVRSQRTCRPQATGGISANIPNREFSAGKTADKRLAGGGWAGNNHK</sequence>
<dbReference type="AlphaFoldDB" id="A0A2P7TYX4"/>
<name>A0A2P7TYX4_9NEIS</name>
<evidence type="ECO:0000256" key="1">
    <source>
        <dbReference type="SAM" id="MobiDB-lite"/>
    </source>
</evidence>